<evidence type="ECO:0000313" key="1">
    <source>
        <dbReference type="EMBL" id="MPC47960.1"/>
    </source>
</evidence>
<keyword evidence="2" id="KW-1185">Reference proteome</keyword>
<comment type="caution">
    <text evidence="1">The sequence shown here is derived from an EMBL/GenBank/DDBJ whole genome shotgun (WGS) entry which is preliminary data.</text>
</comment>
<evidence type="ECO:0000313" key="2">
    <source>
        <dbReference type="Proteomes" id="UP000324222"/>
    </source>
</evidence>
<reference evidence="1 2" key="1">
    <citation type="submission" date="2019-05" db="EMBL/GenBank/DDBJ databases">
        <title>Another draft genome of Portunus trituberculatus and its Hox gene families provides insights of decapod evolution.</title>
        <authorList>
            <person name="Jeong J.-H."/>
            <person name="Song I."/>
            <person name="Kim S."/>
            <person name="Choi T."/>
            <person name="Kim D."/>
            <person name="Ryu S."/>
            <person name="Kim W."/>
        </authorList>
    </citation>
    <scope>NUCLEOTIDE SEQUENCE [LARGE SCALE GENOMIC DNA]</scope>
    <source>
        <tissue evidence="1">Muscle</tissue>
    </source>
</reference>
<sequence>MEKYPNYKYRPKRKVRNLSTYQSRSCSQYPILLDLMEGFQPFLTTPQQAQQAQHVPERATHFQEELTRPLTSHHQSALSSSLDHRIDTQAHTLSPLNHSAHHESKFAGMRPPLYHQVLHQESLVKHCDALAGSSASPHVSPPTQYLAASFPFPNSKPTTNTFARPSQVHYPPPLNLVDNSNKAHKTDVFRPWESNSCKDEVSHFPGSNNLGM</sequence>
<proteinExistence type="predicted"/>
<dbReference type="Proteomes" id="UP000324222">
    <property type="component" value="Unassembled WGS sequence"/>
</dbReference>
<accession>A0A5B7FJZ7</accession>
<name>A0A5B7FJZ7_PORTR</name>
<dbReference type="EMBL" id="VSRR010008026">
    <property type="protein sequence ID" value="MPC47960.1"/>
    <property type="molecule type" value="Genomic_DNA"/>
</dbReference>
<dbReference type="AlphaFoldDB" id="A0A5B7FJZ7"/>
<organism evidence="1 2">
    <name type="scientific">Portunus trituberculatus</name>
    <name type="common">Swimming crab</name>
    <name type="synonym">Neptunus trituberculatus</name>
    <dbReference type="NCBI Taxonomy" id="210409"/>
    <lineage>
        <taxon>Eukaryota</taxon>
        <taxon>Metazoa</taxon>
        <taxon>Ecdysozoa</taxon>
        <taxon>Arthropoda</taxon>
        <taxon>Crustacea</taxon>
        <taxon>Multicrustacea</taxon>
        <taxon>Malacostraca</taxon>
        <taxon>Eumalacostraca</taxon>
        <taxon>Eucarida</taxon>
        <taxon>Decapoda</taxon>
        <taxon>Pleocyemata</taxon>
        <taxon>Brachyura</taxon>
        <taxon>Eubrachyura</taxon>
        <taxon>Portunoidea</taxon>
        <taxon>Portunidae</taxon>
        <taxon>Portuninae</taxon>
        <taxon>Portunus</taxon>
    </lineage>
</organism>
<gene>
    <name evidence="1" type="ORF">E2C01_041721</name>
</gene>
<protein>
    <submittedName>
        <fullName evidence="1">Uncharacterized protein</fullName>
    </submittedName>
</protein>